<evidence type="ECO:0000256" key="1">
    <source>
        <dbReference type="ARBA" id="ARBA00001971"/>
    </source>
</evidence>
<organism evidence="5 6">
    <name type="scientific">Dictyostelium purpureum</name>
    <name type="common">Slime mold</name>
    <dbReference type="NCBI Taxonomy" id="5786"/>
    <lineage>
        <taxon>Eukaryota</taxon>
        <taxon>Amoebozoa</taxon>
        <taxon>Evosea</taxon>
        <taxon>Eumycetozoa</taxon>
        <taxon>Dictyostelia</taxon>
        <taxon>Dictyosteliales</taxon>
        <taxon>Dictyosteliaceae</taxon>
        <taxon>Dictyostelium</taxon>
    </lineage>
</organism>
<dbReference type="InterPro" id="IPR002401">
    <property type="entry name" value="Cyt_P450_E_grp-I"/>
</dbReference>
<dbReference type="AlphaFoldDB" id="F0ZC86"/>
<dbReference type="PRINTS" id="PR00463">
    <property type="entry name" value="EP450I"/>
</dbReference>
<protein>
    <recommendedName>
        <fullName evidence="7">Cytochrome P450</fullName>
    </recommendedName>
</protein>
<dbReference type="GO" id="GO:0004497">
    <property type="term" value="F:monooxygenase activity"/>
    <property type="evidence" value="ECO:0007669"/>
    <property type="project" value="UniProtKB-KW"/>
</dbReference>
<dbReference type="eggNOG" id="KOG0158">
    <property type="taxonomic scope" value="Eukaryota"/>
</dbReference>
<dbReference type="GeneID" id="10502077"/>
<proteinExistence type="inferred from homology"/>
<reference evidence="6" key="1">
    <citation type="journal article" date="2011" name="Genome Biol.">
        <title>Comparative genomics of the social amoebae Dictyostelium discoideum and Dictyostelium purpureum.</title>
        <authorList>
            <consortium name="US DOE Joint Genome Institute (JGI-PGF)"/>
            <person name="Sucgang R."/>
            <person name="Kuo A."/>
            <person name="Tian X."/>
            <person name="Salerno W."/>
            <person name="Parikh A."/>
            <person name="Feasley C.L."/>
            <person name="Dalin E."/>
            <person name="Tu H."/>
            <person name="Huang E."/>
            <person name="Barry K."/>
            <person name="Lindquist E."/>
            <person name="Shapiro H."/>
            <person name="Bruce D."/>
            <person name="Schmutz J."/>
            <person name="Salamov A."/>
            <person name="Fey P."/>
            <person name="Gaudet P."/>
            <person name="Anjard C."/>
            <person name="Babu M.M."/>
            <person name="Basu S."/>
            <person name="Bushmanova Y."/>
            <person name="van der Wel H."/>
            <person name="Katoh-Kurasawa M."/>
            <person name="Dinh C."/>
            <person name="Coutinho P.M."/>
            <person name="Saito T."/>
            <person name="Elias M."/>
            <person name="Schaap P."/>
            <person name="Kay R.R."/>
            <person name="Henrissat B."/>
            <person name="Eichinger L."/>
            <person name="Rivero F."/>
            <person name="Putnam N.H."/>
            <person name="West C.M."/>
            <person name="Loomis W.F."/>
            <person name="Chisholm R.L."/>
            <person name="Shaulsky G."/>
            <person name="Strassmann J.E."/>
            <person name="Queller D.C."/>
            <person name="Kuspa A."/>
            <person name="Grigoriev I.V."/>
        </authorList>
    </citation>
    <scope>NUCLEOTIDE SEQUENCE [LARGE SCALE GENOMIC DNA]</scope>
    <source>
        <strain evidence="6">QSDP1</strain>
    </source>
</reference>
<evidence type="ECO:0000256" key="2">
    <source>
        <dbReference type="ARBA" id="ARBA00010617"/>
    </source>
</evidence>
<dbReference type="PRINTS" id="PR00385">
    <property type="entry name" value="P450"/>
</dbReference>
<keyword evidence="4" id="KW-0560">Oxidoreductase</keyword>
<dbReference type="GO" id="GO:0005506">
    <property type="term" value="F:iron ion binding"/>
    <property type="evidence" value="ECO:0007669"/>
    <property type="project" value="InterPro"/>
</dbReference>
<dbReference type="GO" id="GO:0020037">
    <property type="term" value="F:heme binding"/>
    <property type="evidence" value="ECO:0007669"/>
    <property type="project" value="InterPro"/>
</dbReference>
<evidence type="ECO:0000256" key="4">
    <source>
        <dbReference type="RuleBase" id="RU000461"/>
    </source>
</evidence>
<dbReference type="SUPFAM" id="SSF48264">
    <property type="entry name" value="Cytochrome P450"/>
    <property type="match status" value="1"/>
</dbReference>
<dbReference type="Gene3D" id="1.10.630.10">
    <property type="entry name" value="Cytochrome P450"/>
    <property type="match status" value="1"/>
</dbReference>
<evidence type="ECO:0000313" key="6">
    <source>
        <dbReference type="Proteomes" id="UP000001064"/>
    </source>
</evidence>
<dbReference type="PANTHER" id="PTHR24305">
    <property type="entry name" value="CYTOCHROME P450"/>
    <property type="match status" value="1"/>
</dbReference>
<comment type="cofactor">
    <cofactor evidence="1 3">
        <name>heme</name>
        <dbReference type="ChEBI" id="CHEBI:30413"/>
    </cofactor>
</comment>
<comment type="similarity">
    <text evidence="2 4">Belongs to the cytochrome P450 family.</text>
</comment>
<keyword evidence="3 4" id="KW-0349">Heme</keyword>
<dbReference type="InterPro" id="IPR001128">
    <property type="entry name" value="Cyt_P450"/>
</dbReference>
<dbReference type="PROSITE" id="PS00086">
    <property type="entry name" value="CYTOCHROME_P450"/>
    <property type="match status" value="1"/>
</dbReference>
<dbReference type="VEuPathDB" id="AmoebaDB:DICPUDRAFT_28572"/>
<evidence type="ECO:0008006" key="7">
    <source>
        <dbReference type="Google" id="ProtNLM"/>
    </source>
</evidence>
<dbReference type="OrthoDB" id="19324at2759"/>
<dbReference type="OMA" id="DKWERYA"/>
<accession>F0ZC86</accession>
<gene>
    <name evidence="5" type="ORF">DICPUDRAFT_28572</name>
</gene>
<evidence type="ECO:0000256" key="3">
    <source>
        <dbReference type="PIRSR" id="PIRSR602401-1"/>
    </source>
</evidence>
<dbReference type="InterPro" id="IPR050121">
    <property type="entry name" value="Cytochrome_P450_monoxygenase"/>
</dbReference>
<dbReference type="InterPro" id="IPR017972">
    <property type="entry name" value="Cyt_P450_CS"/>
</dbReference>
<dbReference type="Proteomes" id="UP000001064">
    <property type="component" value="Unassembled WGS sequence"/>
</dbReference>
<dbReference type="PANTHER" id="PTHR24305:SF166">
    <property type="entry name" value="CYTOCHROME P450 12A4, MITOCHONDRIAL-RELATED"/>
    <property type="match status" value="1"/>
</dbReference>
<dbReference type="GO" id="GO:0016705">
    <property type="term" value="F:oxidoreductase activity, acting on paired donors, with incorporation or reduction of molecular oxygen"/>
    <property type="evidence" value="ECO:0007669"/>
    <property type="project" value="InterPro"/>
</dbReference>
<dbReference type="InParanoid" id="F0ZC86"/>
<keyword evidence="6" id="KW-1185">Reference proteome</keyword>
<name>F0ZC86_DICPU</name>
<evidence type="ECO:0000313" key="5">
    <source>
        <dbReference type="EMBL" id="EGC38455.1"/>
    </source>
</evidence>
<keyword evidence="4" id="KW-0503">Monooxygenase</keyword>
<keyword evidence="3 4" id="KW-0408">Iron</keyword>
<dbReference type="CDD" id="cd00302">
    <property type="entry name" value="cytochrome_P450"/>
    <property type="match status" value="1"/>
</dbReference>
<dbReference type="InterPro" id="IPR036396">
    <property type="entry name" value="Cyt_P450_sf"/>
</dbReference>
<dbReference type="STRING" id="5786.F0ZC86"/>
<dbReference type="Pfam" id="PF00067">
    <property type="entry name" value="p450"/>
    <property type="match status" value="1"/>
</dbReference>
<dbReference type="KEGG" id="dpp:DICPUDRAFT_28572"/>
<dbReference type="EMBL" id="GL870976">
    <property type="protein sequence ID" value="EGC38455.1"/>
    <property type="molecule type" value="Genomic_DNA"/>
</dbReference>
<sequence length="530" mass="61760">MDILLLIICLVLGFSLWLVVEKIIFYIENKNNNNNSNNKEKKIILPQGLNFFTWFFNYLLNYYNLKPTSSIVNNKKSDGEINELKEDTSENTVLKWFNVFNTSTYCVSFFGRPMIFTKDINIARYILSNVTDYQKPPDSSGVLIRLASNSILMSEGKEWKHHRDILEQPFSSRNVKLMVPTIESTVEQLINQINLGNKQVNSGDEFRIDIHSTMTKLTFDIIGKLSIGYDFKSINNSNNKESENVSKQFDFILNEMIRPIRRFSKYLPLFNDIKLFRYLANFETVTKNAIKSRLSVISNPDGEISGNSSTYKTNYLLDPLIKSNINEKEIIGNINTFLLAGHETSANLLTFIFYLLSTHENIQDQLYKELKQMSSENIEKCEFLDFVIYETLRLFPPAPMIGRNSTKEVDELHGQLKQLFRIPKDTLILFSVYAINRDPLVFENPNQFIPSRWATMEDRFIFQHISFSMGKRVCIGMNFSLVEARIIISKLLLNYRIEYKPIKNLDKPFTIYQRATLTTKYPINLNFIKR</sequence>
<dbReference type="RefSeq" id="XP_003285013.1">
    <property type="nucleotide sequence ID" value="XM_003284965.1"/>
</dbReference>
<feature type="binding site" description="axial binding residue" evidence="3">
    <location>
        <position position="474"/>
    </location>
    <ligand>
        <name>heme</name>
        <dbReference type="ChEBI" id="CHEBI:30413"/>
    </ligand>
    <ligandPart>
        <name>Fe</name>
        <dbReference type="ChEBI" id="CHEBI:18248"/>
    </ligandPart>
</feature>
<keyword evidence="3 4" id="KW-0479">Metal-binding</keyword>